<evidence type="ECO:0000313" key="3">
    <source>
        <dbReference type="EMBL" id="MFC5271860.1"/>
    </source>
</evidence>
<feature type="chain" id="PRO_5047068074" evidence="1">
    <location>
        <begin position="21"/>
        <end position="338"/>
    </location>
</feature>
<comment type="caution">
    <text evidence="3">The sequence shown here is derived from an EMBL/GenBank/DDBJ whole genome shotgun (WGS) entry which is preliminary data.</text>
</comment>
<keyword evidence="4" id="KW-1185">Reference proteome</keyword>
<dbReference type="InterPro" id="IPR026444">
    <property type="entry name" value="Secre_tail"/>
</dbReference>
<evidence type="ECO:0000313" key="4">
    <source>
        <dbReference type="Proteomes" id="UP001596161"/>
    </source>
</evidence>
<feature type="domain" description="Secretion system C-terminal sorting" evidence="2">
    <location>
        <begin position="259"/>
        <end position="329"/>
    </location>
</feature>
<accession>A0ABW0EFM0</accession>
<feature type="signal peptide" evidence="1">
    <location>
        <begin position="1"/>
        <end position="20"/>
    </location>
</feature>
<dbReference type="RefSeq" id="WP_378018217.1">
    <property type="nucleotide sequence ID" value="NZ_JBHSKT010000009.1"/>
</dbReference>
<protein>
    <submittedName>
        <fullName evidence="3">T9SS type A sorting domain-containing protein</fullName>
    </submittedName>
</protein>
<dbReference type="NCBIfam" id="TIGR04183">
    <property type="entry name" value="Por_Secre_tail"/>
    <property type="match status" value="1"/>
</dbReference>
<dbReference type="Proteomes" id="UP001596161">
    <property type="component" value="Unassembled WGS sequence"/>
</dbReference>
<evidence type="ECO:0000256" key="1">
    <source>
        <dbReference type="SAM" id="SignalP"/>
    </source>
</evidence>
<evidence type="ECO:0000259" key="2">
    <source>
        <dbReference type="Pfam" id="PF18962"/>
    </source>
</evidence>
<dbReference type="EMBL" id="JBHSKT010000009">
    <property type="protein sequence ID" value="MFC5271860.1"/>
    <property type="molecule type" value="Genomic_DNA"/>
</dbReference>
<keyword evidence="1" id="KW-0732">Signal</keyword>
<proteinExistence type="predicted"/>
<organism evidence="3 4">
    <name type="scientific">Adhaeribacter terreus</name>
    <dbReference type="NCBI Taxonomy" id="529703"/>
    <lineage>
        <taxon>Bacteria</taxon>
        <taxon>Pseudomonadati</taxon>
        <taxon>Bacteroidota</taxon>
        <taxon>Cytophagia</taxon>
        <taxon>Cytophagales</taxon>
        <taxon>Hymenobacteraceae</taxon>
        <taxon>Adhaeribacter</taxon>
    </lineage>
</organism>
<dbReference type="Pfam" id="PF18962">
    <property type="entry name" value="Por_Secre_tail"/>
    <property type="match status" value="1"/>
</dbReference>
<reference evidence="4" key="1">
    <citation type="journal article" date="2019" name="Int. J. Syst. Evol. Microbiol.">
        <title>The Global Catalogue of Microorganisms (GCM) 10K type strain sequencing project: providing services to taxonomists for standard genome sequencing and annotation.</title>
        <authorList>
            <consortium name="The Broad Institute Genomics Platform"/>
            <consortium name="The Broad Institute Genome Sequencing Center for Infectious Disease"/>
            <person name="Wu L."/>
            <person name="Ma J."/>
        </authorList>
    </citation>
    <scope>NUCLEOTIDE SEQUENCE [LARGE SCALE GENOMIC DNA]</scope>
    <source>
        <strain evidence="4">KACC 12602</strain>
    </source>
</reference>
<sequence length="338" mass="37147">MKKNLSFLLLFLVCNLSMFAQGNTPPGRSFTLNNLPKNDTSIIELFPGDTMNLVLNTYDPNITDSVRVTSNIMAVLAGATFSVNNAKQQTAYFNWIPAATDVNLEPYTVLVKIEDNAVPIKGVINFHVKIRVNKPGNISLNIARVDLNQEIQLQPGSSFNFRLSSINAGSGNAVSIISNAATVLPGAAFTTDNGLQQTATINWTPTAAHVKPGAYVFTLTLQENSSPTPKQYVYTVRLRVGNIMSVKDENEAFRTFTAYPNPYSQHLDFRFNNTNKAENLVIYNLLGEMVDAISLMNAAPGEQKVPWQNADKFATGTYVAKLISANKTIQTLKFTKLQ</sequence>
<gene>
    <name evidence="3" type="ORF">ACFPIB_14675</name>
</gene>
<name>A0ABW0EFM0_9BACT</name>